<dbReference type="InterPro" id="IPR003787">
    <property type="entry name" value="Sulphur_relay_DsrE/F-like"/>
</dbReference>
<name>A0ABU3CPT3_9FLAO</name>
<dbReference type="PANTHER" id="PTHR37691">
    <property type="entry name" value="BLR3518 PROTEIN"/>
    <property type="match status" value="1"/>
</dbReference>
<reference evidence="1 2" key="1">
    <citation type="submission" date="2023-09" db="EMBL/GenBank/DDBJ databases">
        <authorList>
            <person name="Rey-Velasco X."/>
        </authorList>
    </citation>
    <scope>NUCLEOTIDE SEQUENCE [LARGE SCALE GENOMIC DNA]</scope>
    <source>
        <strain evidence="1 2">F260</strain>
    </source>
</reference>
<dbReference type="RefSeq" id="WP_311496461.1">
    <property type="nucleotide sequence ID" value="NZ_JAVRHO010000040.1"/>
</dbReference>
<comment type="caution">
    <text evidence="1">The sequence shown here is derived from an EMBL/GenBank/DDBJ whole genome shotgun (WGS) entry which is preliminary data.</text>
</comment>
<dbReference type="Gene3D" id="3.40.1260.10">
    <property type="entry name" value="DsrEFH-like"/>
    <property type="match status" value="1"/>
</dbReference>
<proteinExistence type="predicted"/>
<evidence type="ECO:0000313" key="2">
    <source>
        <dbReference type="Proteomes" id="UP001245285"/>
    </source>
</evidence>
<evidence type="ECO:0000313" key="1">
    <source>
        <dbReference type="EMBL" id="MDT0648368.1"/>
    </source>
</evidence>
<accession>A0ABU3CPT3</accession>
<dbReference type="PANTHER" id="PTHR37691:SF1">
    <property type="entry name" value="BLR3518 PROTEIN"/>
    <property type="match status" value="1"/>
</dbReference>
<organism evidence="1 2">
    <name type="scientific">Autumnicola lenta</name>
    <dbReference type="NCBI Taxonomy" id="3075593"/>
    <lineage>
        <taxon>Bacteria</taxon>
        <taxon>Pseudomonadati</taxon>
        <taxon>Bacteroidota</taxon>
        <taxon>Flavobacteriia</taxon>
        <taxon>Flavobacteriales</taxon>
        <taxon>Flavobacteriaceae</taxon>
        <taxon>Autumnicola</taxon>
    </lineage>
</organism>
<dbReference type="Pfam" id="PF02635">
    <property type="entry name" value="DsrE"/>
    <property type="match status" value="1"/>
</dbReference>
<keyword evidence="2" id="KW-1185">Reference proteome</keyword>
<dbReference type="InterPro" id="IPR027396">
    <property type="entry name" value="DsrEFH-like"/>
</dbReference>
<sequence>MKNYMLIIAIFLSQLFFAQELAQKRLIEEYGDSYEIPFAEFKTDTLALLKVVFDVSRPSENQQEPNEIFVAAARFLNMHYNAGANPNNLKIALVVHGAAANDVLNTEAYLRRTATANNIVNTNVALLSALAQEGVEIILCGQTAVYRDIKQHDVHQDVKFALSAMTALMQLQNEGYHLINFN</sequence>
<dbReference type="EMBL" id="JAVRHO010000040">
    <property type="protein sequence ID" value="MDT0648368.1"/>
    <property type="molecule type" value="Genomic_DNA"/>
</dbReference>
<dbReference type="SUPFAM" id="SSF75169">
    <property type="entry name" value="DsrEFH-like"/>
    <property type="match status" value="1"/>
</dbReference>
<dbReference type="Proteomes" id="UP001245285">
    <property type="component" value="Unassembled WGS sequence"/>
</dbReference>
<gene>
    <name evidence="1" type="ORF">RM545_16880</name>
</gene>
<protein>
    <submittedName>
        <fullName evidence="1">DsrE family protein</fullName>
    </submittedName>
</protein>